<dbReference type="SUPFAM" id="SSF46626">
    <property type="entry name" value="Cytochrome c"/>
    <property type="match status" value="2"/>
</dbReference>
<evidence type="ECO:0000256" key="2">
    <source>
        <dbReference type="ARBA" id="ARBA00022617"/>
    </source>
</evidence>
<dbReference type="InterPro" id="IPR051395">
    <property type="entry name" value="Cytochrome_c_Peroxidase/MauG"/>
</dbReference>
<evidence type="ECO:0000256" key="6">
    <source>
        <dbReference type="ARBA" id="ARBA00023002"/>
    </source>
</evidence>
<evidence type="ECO:0000256" key="3">
    <source>
        <dbReference type="ARBA" id="ARBA00022723"/>
    </source>
</evidence>
<dbReference type="RefSeq" id="WP_274687097.1">
    <property type="nucleotide sequence ID" value="NZ_JAPMOU010000002.1"/>
</dbReference>
<dbReference type="InterPro" id="IPR004852">
    <property type="entry name" value="Di-haem_cyt_c_peroxidsae"/>
</dbReference>
<accession>A0ABT5U3D0</accession>
<feature type="domain" description="Cytochrome c" evidence="9">
    <location>
        <begin position="44"/>
        <end position="152"/>
    </location>
</feature>
<dbReference type="Pfam" id="PF03150">
    <property type="entry name" value="CCP_MauG"/>
    <property type="match status" value="1"/>
</dbReference>
<keyword evidence="4" id="KW-0732">Signal</keyword>
<dbReference type="Gene3D" id="1.10.760.10">
    <property type="entry name" value="Cytochrome c-like domain"/>
    <property type="match status" value="2"/>
</dbReference>
<dbReference type="Proteomes" id="UP001528823">
    <property type="component" value="Unassembled WGS sequence"/>
</dbReference>
<dbReference type="InterPro" id="IPR026259">
    <property type="entry name" value="MauG/Cytc_peroxidase"/>
</dbReference>
<keyword evidence="7 8" id="KW-0408">Iron</keyword>
<comment type="caution">
    <text evidence="10">The sequence shown here is derived from an EMBL/GenBank/DDBJ whole genome shotgun (WGS) entry which is preliminary data.</text>
</comment>
<dbReference type="PROSITE" id="PS51007">
    <property type="entry name" value="CYTC"/>
    <property type="match status" value="2"/>
</dbReference>
<evidence type="ECO:0000259" key="9">
    <source>
        <dbReference type="PROSITE" id="PS51007"/>
    </source>
</evidence>
<evidence type="ECO:0000313" key="11">
    <source>
        <dbReference type="Proteomes" id="UP001528823"/>
    </source>
</evidence>
<evidence type="ECO:0000256" key="4">
    <source>
        <dbReference type="ARBA" id="ARBA00022729"/>
    </source>
</evidence>
<keyword evidence="6" id="KW-0560">Oxidoreductase</keyword>
<dbReference type="PIRSF" id="PIRSF000294">
    <property type="entry name" value="Cytochrome-c_peroxidase"/>
    <property type="match status" value="1"/>
</dbReference>
<evidence type="ECO:0000256" key="8">
    <source>
        <dbReference type="PROSITE-ProRule" id="PRU00433"/>
    </source>
</evidence>
<gene>
    <name evidence="10" type="ORF">ORQ98_01970</name>
</gene>
<dbReference type="InterPro" id="IPR036909">
    <property type="entry name" value="Cyt_c-like_dom_sf"/>
</dbReference>
<keyword evidence="2 8" id="KW-0349">Heme</keyword>
<name>A0ABT5U3D0_9GAMM</name>
<dbReference type="PANTHER" id="PTHR30600">
    <property type="entry name" value="CYTOCHROME C PEROXIDASE-RELATED"/>
    <property type="match status" value="1"/>
</dbReference>
<keyword evidence="10" id="KW-0575">Peroxidase</keyword>
<keyword evidence="5" id="KW-0574">Periplasm</keyword>
<feature type="domain" description="Cytochrome c" evidence="9">
    <location>
        <begin position="196"/>
        <end position="310"/>
    </location>
</feature>
<proteinExistence type="predicted"/>
<protein>
    <submittedName>
        <fullName evidence="10">Cytochrome-c peroxidase</fullName>
    </submittedName>
</protein>
<evidence type="ECO:0000256" key="5">
    <source>
        <dbReference type="ARBA" id="ARBA00022764"/>
    </source>
</evidence>
<comment type="subcellular location">
    <subcellularLocation>
        <location evidence="1">Periplasm</location>
    </subcellularLocation>
</comment>
<evidence type="ECO:0000313" key="10">
    <source>
        <dbReference type="EMBL" id="MDE1460725.1"/>
    </source>
</evidence>
<evidence type="ECO:0000256" key="1">
    <source>
        <dbReference type="ARBA" id="ARBA00004418"/>
    </source>
</evidence>
<keyword evidence="11" id="KW-1185">Reference proteome</keyword>
<sequence>MINTGFLTMISVVLTFTNTAYVSASKRYNEPIKPIPIDKEYDKQKVELGKKLFFDPRLSKSGWLSCNSCHNLAMGGDDNLPSSIGHQWQLGPINSPTVLNAKFNLAQFWDGRAKDLQEQAAGPIANPGEMASSHQLAVATLQSIPNYRSLFEQAYGVTKITINEVTDAIAKFEETLVTPDSRFDKWLLGNEKAITQLEKEGYELFKAKGCVSCHNGVGVGGNTYQKFGLVKTYPKDVENLGRYNVTKKEADKYVFKVPLLRNIELTAPYFHDGSVWSLHEAVNVMAEYQLGVKLSTPETEKIVAFLKTLTGKQPRITYPVLPPESPETPKPNRS</sequence>
<dbReference type="EMBL" id="JAPMOU010000002">
    <property type="protein sequence ID" value="MDE1460725.1"/>
    <property type="molecule type" value="Genomic_DNA"/>
</dbReference>
<evidence type="ECO:0000256" key="7">
    <source>
        <dbReference type="ARBA" id="ARBA00023004"/>
    </source>
</evidence>
<dbReference type="PANTHER" id="PTHR30600:SF7">
    <property type="entry name" value="CYTOCHROME C PEROXIDASE-RELATED"/>
    <property type="match status" value="1"/>
</dbReference>
<reference evidence="10 11" key="1">
    <citation type="submission" date="2022-11" db="EMBL/GenBank/DDBJ databases">
        <title>Spartinivicinus poritis sp. nov., isolated from scleractinian coral Porites lutea.</title>
        <authorList>
            <person name="Zhang G."/>
            <person name="Cai L."/>
            <person name="Wei Q."/>
        </authorList>
    </citation>
    <scope>NUCLEOTIDE SEQUENCE [LARGE SCALE GENOMIC DNA]</scope>
    <source>
        <strain evidence="10 11">A2-2</strain>
    </source>
</reference>
<keyword evidence="3 8" id="KW-0479">Metal-binding</keyword>
<dbReference type="GO" id="GO:0004601">
    <property type="term" value="F:peroxidase activity"/>
    <property type="evidence" value="ECO:0007669"/>
    <property type="project" value="UniProtKB-KW"/>
</dbReference>
<organism evidence="10 11">
    <name type="scientific">Spartinivicinus poritis</name>
    <dbReference type="NCBI Taxonomy" id="2994640"/>
    <lineage>
        <taxon>Bacteria</taxon>
        <taxon>Pseudomonadati</taxon>
        <taxon>Pseudomonadota</taxon>
        <taxon>Gammaproteobacteria</taxon>
        <taxon>Oceanospirillales</taxon>
        <taxon>Zooshikellaceae</taxon>
        <taxon>Spartinivicinus</taxon>
    </lineage>
</organism>
<dbReference type="InterPro" id="IPR009056">
    <property type="entry name" value="Cyt_c-like_dom"/>
</dbReference>